<dbReference type="EMBL" id="MH713898">
    <property type="protein sequence ID" value="AYE55876.1"/>
    <property type="molecule type" value="Genomic_DNA"/>
</dbReference>
<reference evidence="1" key="1">
    <citation type="journal article" date="2018" name="MSphere">
        <title>Characterization of SCCmec elements from methicillin-resistant Staphylococcus pseudintermedius infections in Australian animals.</title>
        <authorList>
            <person name="Worthing K.A."/>
            <person name="Schwendener S."/>
            <person name="Perreten V."/>
            <person name="Coombs G.W."/>
            <person name="Pang S."/>
            <person name="Abraham S."/>
            <person name="Trott D.J."/>
            <person name="Norris J.M."/>
        </authorList>
    </citation>
    <scope>NUCLEOTIDE SEQUENCE</scope>
    <source>
        <strain evidence="1">KW21</strain>
    </source>
</reference>
<sequence>MVPNWMIRYFNGLNDTNLWDYYESYNSLRLICLSESYLHDALKFVLKNSSNDLIYDFYVFLMFDESVCDIDSIVLSVEMNKLIIQYHTKFEAEFNFDSEILGPPGDFDIESMDNLPF</sequence>
<evidence type="ECO:0000313" key="1">
    <source>
        <dbReference type="EMBL" id="AYE55876.1"/>
    </source>
</evidence>
<protein>
    <submittedName>
        <fullName evidence="1">Uncharacterized protein</fullName>
    </submittedName>
</protein>
<organism evidence="1">
    <name type="scientific">Staphylococcus pseudintermedius</name>
    <dbReference type="NCBI Taxonomy" id="283734"/>
    <lineage>
        <taxon>Bacteria</taxon>
        <taxon>Bacillati</taxon>
        <taxon>Bacillota</taxon>
        <taxon>Bacilli</taxon>
        <taxon>Bacillales</taxon>
        <taxon>Staphylococcaceae</taxon>
        <taxon>Staphylococcus</taxon>
        <taxon>Staphylococcus intermedius group</taxon>
    </lineage>
</organism>
<accession>A0A386R118</accession>
<dbReference type="AlphaFoldDB" id="A0A386R118"/>
<proteinExistence type="predicted"/>
<name>A0A386R118_STAPS</name>